<gene>
    <name evidence="1" type="ORF">KY290_001810</name>
</gene>
<comment type="caution">
    <text evidence="1">The sequence shown here is derived from an EMBL/GenBank/DDBJ whole genome shotgun (WGS) entry which is preliminary data.</text>
</comment>
<proteinExistence type="predicted"/>
<sequence>MDYYFVNVRRKGLSKLKKSKNSYSTSICRSSKAGLREVAIEEEEEELKATNETHTKQLTIYTTQNSGHWVVVDEGLVIAYRLLELSSTWTP</sequence>
<reference evidence="1 2" key="1">
    <citation type="journal article" date="2021" name="bioRxiv">
        <title>Chromosome-scale and haplotype-resolved genome assembly of a tetraploid potato cultivar.</title>
        <authorList>
            <person name="Sun H."/>
            <person name="Jiao W.-B."/>
            <person name="Krause K."/>
            <person name="Campoy J.A."/>
            <person name="Goel M."/>
            <person name="Folz-Donahue K."/>
            <person name="Kukat C."/>
            <person name="Huettel B."/>
            <person name="Schneeberger K."/>
        </authorList>
    </citation>
    <scope>NUCLEOTIDE SEQUENCE [LARGE SCALE GENOMIC DNA]</scope>
    <source>
        <strain evidence="1">SolTubOtavaFocal</strain>
        <tissue evidence="1">Leaves</tissue>
    </source>
</reference>
<protein>
    <submittedName>
        <fullName evidence="1">Uncharacterized protein</fullName>
    </submittedName>
</protein>
<keyword evidence="2" id="KW-1185">Reference proteome</keyword>
<accession>A0ABQ7WN90</accession>
<dbReference type="EMBL" id="JAIVGD010000001">
    <property type="protein sequence ID" value="KAH0782212.1"/>
    <property type="molecule type" value="Genomic_DNA"/>
</dbReference>
<evidence type="ECO:0000313" key="1">
    <source>
        <dbReference type="EMBL" id="KAH0782212.1"/>
    </source>
</evidence>
<evidence type="ECO:0000313" key="2">
    <source>
        <dbReference type="Proteomes" id="UP000826656"/>
    </source>
</evidence>
<name>A0ABQ7WN90_SOLTU</name>
<organism evidence="1 2">
    <name type="scientific">Solanum tuberosum</name>
    <name type="common">Potato</name>
    <dbReference type="NCBI Taxonomy" id="4113"/>
    <lineage>
        <taxon>Eukaryota</taxon>
        <taxon>Viridiplantae</taxon>
        <taxon>Streptophyta</taxon>
        <taxon>Embryophyta</taxon>
        <taxon>Tracheophyta</taxon>
        <taxon>Spermatophyta</taxon>
        <taxon>Magnoliopsida</taxon>
        <taxon>eudicotyledons</taxon>
        <taxon>Gunneridae</taxon>
        <taxon>Pentapetalae</taxon>
        <taxon>asterids</taxon>
        <taxon>lamiids</taxon>
        <taxon>Solanales</taxon>
        <taxon>Solanaceae</taxon>
        <taxon>Solanoideae</taxon>
        <taxon>Solaneae</taxon>
        <taxon>Solanum</taxon>
    </lineage>
</organism>
<dbReference type="Proteomes" id="UP000826656">
    <property type="component" value="Unassembled WGS sequence"/>
</dbReference>